<evidence type="ECO:0000313" key="4">
    <source>
        <dbReference type="EMBL" id="KAK9004251.1"/>
    </source>
</evidence>
<dbReference type="EMBL" id="JBBPBN010000031">
    <property type="protein sequence ID" value="KAK9004251.1"/>
    <property type="molecule type" value="Genomic_DNA"/>
</dbReference>
<feature type="domain" description="RRM" evidence="3">
    <location>
        <begin position="31"/>
        <end position="111"/>
    </location>
</feature>
<dbReference type="SUPFAM" id="SSF54928">
    <property type="entry name" value="RNA-binding domain, RBD"/>
    <property type="match status" value="1"/>
</dbReference>
<dbReference type="CDD" id="cd00590">
    <property type="entry name" value="RRM_SF"/>
    <property type="match status" value="1"/>
</dbReference>
<keyword evidence="5" id="KW-1185">Reference proteome</keyword>
<dbReference type="PANTHER" id="PTHR34427:SF5">
    <property type="entry name" value="DUF4283 DOMAIN-CONTAINING PROTEIN"/>
    <property type="match status" value="1"/>
</dbReference>
<dbReference type="PANTHER" id="PTHR34427">
    <property type="entry name" value="DUF4283 DOMAIN PROTEIN"/>
    <property type="match status" value="1"/>
</dbReference>
<evidence type="ECO:0000259" key="3">
    <source>
        <dbReference type="PROSITE" id="PS50102"/>
    </source>
</evidence>
<dbReference type="PROSITE" id="PS50102">
    <property type="entry name" value="RRM"/>
    <property type="match status" value="1"/>
</dbReference>
<protein>
    <recommendedName>
        <fullName evidence="3">RRM domain-containing protein</fullName>
    </recommendedName>
</protein>
<organism evidence="4 5">
    <name type="scientific">Hibiscus sabdariffa</name>
    <name type="common">roselle</name>
    <dbReference type="NCBI Taxonomy" id="183260"/>
    <lineage>
        <taxon>Eukaryota</taxon>
        <taxon>Viridiplantae</taxon>
        <taxon>Streptophyta</taxon>
        <taxon>Embryophyta</taxon>
        <taxon>Tracheophyta</taxon>
        <taxon>Spermatophyta</taxon>
        <taxon>Magnoliopsida</taxon>
        <taxon>eudicotyledons</taxon>
        <taxon>Gunneridae</taxon>
        <taxon>Pentapetalae</taxon>
        <taxon>rosids</taxon>
        <taxon>malvids</taxon>
        <taxon>Malvales</taxon>
        <taxon>Malvaceae</taxon>
        <taxon>Malvoideae</taxon>
        <taxon>Hibiscus</taxon>
    </lineage>
</organism>
<dbReference type="Pfam" id="PF00076">
    <property type="entry name" value="RRM_1"/>
    <property type="match status" value="1"/>
</dbReference>
<name>A0ABR2QUX1_9ROSI</name>
<sequence>MVNYLFSERNQQQRRFSGKGSSSVKGFREGVAVFINFVSKRIHKSGLKEAFVVYGKVLDVYIAYNNPKRVRMNCTFAFVRFSCLEEALRAVNQGNGRLMDGFSIKVFLEKRLSTQAWKTKVNVRREVDQNGTSKTLRLRKEGWSFKDALLSGDHSKGLVTGKTKSADALRLEDRPELNTIAIQVNVSEHEREWIKSCVIGQIKAMYDIELVQQALQVDGFKITVSRWSGFYAVIRFEEEEQIPIFWDLKESLLKSWFTDIDTVDNFMNKKKLRVWVRIEGMPLMAWQESVFNTIGSRWGNVIRIEEETVKRLRFDGARILLGVSCLSDVPPTAAISFEGEIFWLRISIAEFDDERCWIDQEQPNSPVGKLTRETTKAADCNVLGNRKSTGEDSLIEVPIDADLGSFDSSKQSLSAEPTFDPSSGLYSIRPKSLRYLSCLNSLPSGLCLVNNKVGLNNKLGKSGSHPGHVRDKRGLVGPRRSLKGQSNSKMVRCQKRDSE</sequence>
<evidence type="ECO:0000313" key="5">
    <source>
        <dbReference type="Proteomes" id="UP001396334"/>
    </source>
</evidence>
<dbReference type="InterPro" id="IPR000504">
    <property type="entry name" value="RRM_dom"/>
</dbReference>
<comment type="caution">
    <text evidence="4">The sequence shown here is derived from an EMBL/GenBank/DDBJ whole genome shotgun (WGS) entry which is preliminary data.</text>
</comment>
<proteinExistence type="predicted"/>
<feature type="region of interest" description="Disordered" evidence="2">
    <location>
        <begin position="459"/>
        <end position="499"/>
    </location>
</feature>
<evidence type="ECO:0000256" key="1">
    <source>
        <dbReference type="PROSITE-ProRule" id="PRU00176"/>
    </source>
</evidence>
<dbReference type="SMART" id="SM00360">
    <property type="entry name" value="RRM"/>
    <property type="match status" value="1"/>
</dbReference>
<dbReference type="InterPro" id="IPR035979">
    <property type="entry name" value="RBD_domain_sf"/>
</dbReference>
<gene>
    <name evidence="4" type="ORF">V6N11_002057</name>
</gene>
<dbReference type="InterPro" id="IPR012677">
    <property type="entry name" value="Nucleotide-bd_a/b_plait_sf"/>
</dbReference>
<dbReference type="Proteomes" id="UP001396334">
    <property type="component" value="Unassembled WGS sequence"/>
</dbReference>
<keyword evidence="1" id="KW-0694">RNA-binding</keyword>
<accession>A0ABR2QUX1</accession>
<reference evidence="4 5" key="1">
    <citation type="journal article" date="2024" name="G3 (Bethesda)">
        <title>Genome assembly of Hibiscus sabdariffa L. provides insights into metabolisms of medicinal natural products.</title>
        <authorList>
            <person name="Kim T."/>
        </authorList>
    </citation>
    <scope>NUCLEOTIDE SEQUENCE [LARGE SCALE GENOMIC DNA]</scope>
    <source>
        <strain evidence="4">TK-2024</strain>
        <tissue evidence="4">Old leaves</tissue>
    </source>
</reference>
<evidence type="ECO:0000256" key="2">
    <source>
        <dbReference type="SAM" id="MobiDB-lite"/>
    </source>
</evidence>
<dbReference type="Gene3D" id="3.30.70.330">
    <property type="match status" value="1"/>
</dbReference>